<comment type="caution">
    <text evidence="1">The sequence shown here is derived from an EMBL/GenBank/DDBJ whole genome shotgun (WGS) entry which is preliminary data.</text>
</comment>
<dbReference type="EMBL" id="JAMTCG010000032">
    <property type="protein sequence ID" value="MCP2163159.1"/>
    <property type="molecule type" value="Genomic_DNA"/>
</dbReference>
<organism evidence="1 2">
    <name type="scientific">Williamsia serinedens</name>
    <dbReference type="NCBI Taxonomy" id="391736"/>
    <lineage>
        <taxon>Bacteria</taxon>
        <taxon>Bacillati</taxon>
        <taxon>Actinomycetota</taxon>
        <taxon>Actinomycetes</taxon>
        <taxon>Mycobacteriales</taxon>
        <taxon>Nocardiaceae</taxon>
        <taxon>Williamsia</taxon>
    </lineage>
</organism>
<keyword evidence="2" id="KW-1185">Reference proteome</keyword>
<protein>
    <submittedName>
        <fullName evidence="1">Uncharacterized protein</fullName>
    </submittedName>
</protein>
<reference evidence="1 2" key="1">
    <citation type="submission" date="2022-06" db="EMBL/GenBank/DDBJ databases">
        <title>Genomic Encyclopedia of Archaeal and Bacterial Type Strains, Phase II (KMG-II): from individual species to whole genera.</title>
        <authorList>
            <person name="Goeker M."/>
        </authorList>
    </citation>
    <scope>NUCLEOTIDE SEQUENCE [LARGE SCALE GENOMIC DNA]</scope>
    <source>
        <strain evidence="1 2">DSM 45037</strain>
    </source>
</reference>
<evidence type="ECO:0000313" key="1">
    <source>
        <dbReference type="EMBL" id="MCP2163159.1"/>
    </source>
</evidence>
<sequence length="60" mass="6719">MTTPVVAYTGSNIDDFALWAREIRATRLSRIAKPPRIELYDGNWNYRGLCANIMADGSSV</sequence>
<proteinExistence type="predicted"/>
<gene>
    <name evidence="1" type="ORF">LX12_004374</name>
</gene>
<name>A0ABT1H7C9_9NOCA</name>
<evidence type="ECO:0000313" key="2">
    <source>
        <dbReference type="Proteomes" id="UP001205740"/>
    </source>
</evidence>
<accession>A0ABT1H7C9</accession>
<dbReference type="Proteomes" id="UP001205740">
    <property type="component" value="Unassembled WGS sequence"/>
</dbReference>
<feature type="non-terminal residue" evidence="1">
    <location>
        <position position="60"/>
    </location>
</feature>